<evidence type="ECO:0000313" key="1">
    <source>
        <dbReference type="EMBL" id="BBA98382.1"/>
    </source>
</evidence>
<dbReference type="Proteomes" id="UP000595703">
    <property type="component" value="Chromosome"/>
</dbReference>
<proteinExistence type="predicted"/>
<sequence>MTAGVVTTQAERTLAAGHWLLAAAPLRAQAQAEWEEHGAAWLKPGVLFSALSIPAEVLHAAVGLDSPQACAGPLTEVLEDGPLFFRPDEFQGRGSYTALVPARVARLRVPLPGVVTLPQCALLLVPAPNRTEPANGGPWWVTPLNGPGLLCSPERVAALAGLGRDALAAKRARQDA</sequence>
<gene>
    <name evidence="1" type="ORF">RVR_4539</name>
</gene>
<reference evidence="1 2" key="3">
    <citation type="journal article" date="2011" name="Nat. Chem. Biol.">
        <title>Reveromycin A biosynthesis uses RevG and RevJ for stereospecific spiroacetal formation.</title>
        <authorList>
            <person name="Takahashi S."/>
            <person name="Toyoda A."/>
            <person name="Sekiyama Y."/>
            <person name="Takagi H."/>
            <person name="Nogawa T."/>
            <person name="Uramoto M."/>
            <person name="Suzuki R."/>
            <person name="Koshino H."/>
            <person name="Kumano T."/>
            <person name="Panthee S."/>
            <person name="Dairi T."/>
            <person name="Ishikawa J."/>
            <person name="Ikeda H."/>
            <person name="Sakaki Y."/>
            <person name="Osada H."/>
        </authorList>
    </citation>
    <scope>NUCLEOTIDE SEQUENCE [LARGE SCALE GENOMIC DNA]</scope>
    <source>
        <strain evidence="1 2">SN-593</strain>
    </source>
</reference>
<name>A0A7U3VP55_9ACTN</name>
<evidence type="ECO:0000313" key="2">
    <source>
        <dbReference type="Proteomes" id="UP000595703"/>
    </source>
</evidence>
<accession>A0A7U3VP55</accession>
<keyword evidence="2" id="KW-1185">Reference proteome</keyword>
<protein>
    <submittedName>
        <fullName evidence="1">Uncharacterized protein</fullName>
    </submittedName>
</protein>
<organism evidence="1 2">
    <name type="scientific">Actinacidiphila reveromycinica</name>
    <dbReference type="NCBI Taxonomy" id="659352"/>
    <lineage>
        <taxon>Bacteria</taxon>
        <taxon>Bacillati</taxon>
        <taxon>Actinomycetota</taxon>
        <taxon>Actinomycetes</taxon>
        <taxon>Kitasatosporales</taxon>
        <taxon>Streptomycetaceae</taxon>
        <taxon>Actinacidiphila</taxon>
    </lineage>
</organism>
<reference evidence="1 2" key="1">
    <citation type="journal article" date="2010" name="J. Bacteriol.">
        <title>Biochemical characterization of a novel indole prenyltransferase from Streptomyces sp. SN-593.</title>
        <authorList>
            <person name="Takahashi S."/>
            <person name="Takagi H."/>
            <person name="Toyoda A."/>
            <person name="Uramoto M."/>
            <person name="Nogawa T."/>
            <person name="Ueki M."/>
            <person name="Sakaki Y."/>
            <person name="Osada H."/>
        </authorList>
    </citation>
    <scope>NUCLEOTIDE SEQUENCE [LARGE SCALE GENOMIC DNA]</scope>
    <source>
        <strain evidence="1 2">SN-593</strain>
    </source>
</reference>
<dbReference type="AlphaFoldDB" id="A0A7U3VP55"/>
<reference evidence="1 2" key="4">
    <citation type="journal article" date="2020" name="Sci. Rep.">
        <title>beta-carboline chemical signals induce reveromycin production through a LuxR family regulator in Streptomyces sp. SN-593.</title>
        <authorList>
            <person name="Panthee S."/>
            <person name="Kito N."/>
            <person name="Hayashi T."/>
            <person name="Shimizu T."/>
            <person name="Ishikawa J."/>
            <person name="Hamamoto H."/>
            <person name="Osada H."/>
            <person name="Takahashi S."/>
        </authorList>
    </citation>
    <scope>NUCLEOTIDE SEQUENCE [LARGE SCALE GENOMIC DNA]</scope>
    <source>
        <strain evidence="1 2">SN-593</strain>
    </source>
</reference>
<reference evidence="1 2" key="2">
    <citation type="journal article" date="2011" name="J. Antibiot.">
        <title>Furaquinocins I and J: novel polyketide isoprenoid hybrid compounds from Streptomyces reveromyceticus SN-593.</title>
        <authorList>
            <person name="Panthee S."/>
            <person name="Takahashi S."/>
            <person name="Takagi H."/>
            <person name="Nogawa T."/>
            <person name="Oowada E."/>
            <person name="Uramoto M."/>
            <person name="Osada H."/>
        </authorList>
    </citation>
    <scope>NUCLEOTIDE SEQUENCE [LARGE SCALE GENOMIC DNA]</scope>
    <source>
        <strain evidence="1 2">SN-593</strain>
    </source>
</reference>
<dbReference type="KEGG" id="arev:RVR_4539"/>
<dbReference type="EMBL" id="AP018365">
    <property type="protein sequence ID" value="BBA98382.1"/>
    <property type="molecule type" value="Genomic_DNA"/>
</dbReference>